<dbReference type="Proteomes" id="UP000178187">
    <property type="component" value="Unassembled WGS sequence"/>
</dbReference>
<proteinExistence type="predicted"/>
<dbReference type="GO" id="GO:0010411">
    <property type="term" value="P:xyloglucan metabolic process"/>
    <property type="evidence" value="ECO:0007669"/>
    <property type="project" value="TreeGrafter"/>
</dbReference>
<dbReference type="AlphaFoldDB" id="A0A1G1KXX1"/>
<dbReference type="CDD" id="cd15482">
    <property type="entry name" value="Sialidase_non-viral"/>
    <property type="match status" value="1"/>
</dbReference>
<dbReference type="Pfam" id="PF15899">
    <property type="entry name" value="BNR_6"/>
    <property type="match status" value="1"/>
</dbReference>
<evidence type="ECO:0000313" key="3">
    <source>
        <dbReference type="Proteomes" id="UP000178187"/>
    </source>
</evidence>
<dbReference type="PANTHER" id="PTHR43739:SF5">
    <property type="entry name" value="EXO-ALPHA-SIALIDASE"/>
    <property type="match status" value="1"/>
</dbReference>
<feature type="transmembrane region" description="Helical" evidence="1">
    <location>
        <begin position="45"/>
        <end position="62"/>
    </location>
</feature>
<gene>
    <name evidence="2" type="ORF">A3G33_09730</name>
</gene>
<dbReference type="InterPro" id="IPR015943">
    <property type="entry name" value="WD40/YVTN_repeat-like_dom_sf"/>
</dbReference>
<dbReference type="InterPro" id="IPR002860">
    <property type="entry name" value="BNR_rpt"/>
</dbReference>
<organism evidence="2 3">
    <name type="scientific">Candidatus Danuiimicrobium aquiferis</name>
    <dbReference type="NCBI Taxonomy" id="1801832"/>
    <lineage>
        <taxon>Bacteria</taxon>
        <taxon>Pseudomonadati</taxon>
        <taxon>Candidatus Omnitrophota</taxon>
        <taxon>Candidatus Danuiimicrobium</taxon>
    </lineage>
</organism>
<reference evidence="2 3" key="1">
    <citation type="journal article" date="2016" name="Nat. Commun.">
        <title>Thousands of microbial genomes shed light on interconnected biogeochemical processes in an aquifer system.</title>
        <authorList>
            <person name="Anantharaman K."/>
            <person name="Brown C.T."/>
            <person name="Hug L.A."/>
            <person name="Sharon I."/>
            <person name="Castelle C.J."/>
            <person name="Probst A.J."/>
            <person name="Thomas B.C."/>
            <person name="Singh A."/>
            <person name="Wilkins M.J."/>
            <person name="Karaoz U."/>
            <person name="Brodie E.L."/>
            <person name="Williams K.H."/>
            <person name="Hubbard S.S."/>
            <person name="Banfield J.F."/>
        </authorList>
    </citation>
    <scope>NUCLEOTIDE SEQUENCE [LARGE SCALE GENOMIC DNA]</scope>
</reference>
<dbReference type="EMBL" id="MHFR01000042">
    <property type="protein sequence ID" value="OGW97459.1"/>
    <property type="molecule type" value="Genomic_DNA"/>
</dbReference>
<protein>
    <submittedName>
        <fullName evidence="2">Uncharacterized protein</fullName>
    </submittedName>
</protein>
<comment type="caution">
    <text evidence="2">The sequence shown here is derived from an EMBL/GenBank/DDBJ whole genome shotgun (WGS) entry which is preliminary data.</text>
</comment>
<dbReference type="SUPFAM" id="SSF110296">
    <property type="entry name" value="Oligoxyloglucan reducing end-specific cellobiohydrolase"/>
    <property type="match status" value="2"/>
</dbReference>
<dbReference type="Gene3D" id="2.130.10.10">
    <property type="entry name" value="YVTN repeat-like/Quinoprotein amine dehydrogenase"/>
    <property type="match status" value="2"/>
</dbReference>
<dbReference type="InterPro" id="IPR052025">
    <property type="entry name" value="Xyloglucanase_GH74"/>
</dbReference>
<sequence length="604" mass="69434">MKKNNLFRFFPSLLSFPHALSGNPQTIDPRLKHSGMTFVGKKTRFSFLLFLLICGVYTKFAFAQGWEILSQSPAHGKTDFVISHPENPDCLFIGWRGNLYRSDDAGKNWKTLTAFASELQMNHLVIQENRFFLLTSDGVYISEDNGGKWTKIFNGVNPNDQNTINISRDPKTPEIFYLATHGGIFKSNDNGKTWAAETNEFSREVVWDLKTDFENEEMFIASEKGLYRYISSRRQIDRIYYTQSVLSDLTEIETMEETENNGSGESNEALTRNPFRIQKILILPYPFSRIFIGTTRGVFTSDDEGNHWESLPQTGLLNTNVLDLVYSAKAKTVIAGTEKGVFFYDEKSRGWKELYEGLPATAARQLMLARKNQTEILYAATDDGIFFITIDPKVFYPENPVIFSPGHWNLLNDLLREEPPVRAVQKEVILYADVSNWKIKRWQWTSRLRALIPSFSIGKSFSTSNNVDLDRGGTSDADKFIFGPADTDESWDFDLGWDVGDLLFNSAQTSIDSRQKMMVELRNDLLGEITRLYYERRRNQLEFILEPRESFPERMNALLRIDELTANIDAYTNGFLTKALETIYSDQPEFYQLWEAPVENPKVQ</sequence>
<keyword evidence="1" id="KW-0472">Membrane</keyword>
<dbReference type="PANTHER" id="PTHR43739">
    <property type="entry name" value="XYLOGLUCANASE (EUROFUNG)"/>
    <property type="match status" value="1"/>
</dbReference>
<evidence type="ECO:0000256" key="1">
    <source>
        <dbReference type="SAM" id="Phobius"/>
    </source>
</evidence>
<name>A0A1G1KXX1_9BACT</name>
<accession>A0A1G1KXX1</accession>
<keyword evidence="1" id="KW-1133">Transmembrane helix</keyword>
<evidence type="ECO:0000313" key="2">
    <source>
        <dbReference type="EMBL" id="OGW97459.1"/>
    </source>
</evidence>
<keyword evidence="1" id="KW-0812">Transmembrane</keyword>